<organism evidence="2 3">
    <name type="scientific">Prorocentrum cordatum</name>
    <dbReference type="NCBI Taxonomy" id="2364126"/>
    <lineage>
        <taxon>Eukaryota</taxon>
        <taxon>Sar</taxon>
        <taxon>Alveolata</taxon>
        <taxon>Dinophyceae</taxon>
        <taxon>Prorocentrales</taxon>
        <taxon>Prorocentraceae</taxon>
        <taxon>Prorocentrum</taxon>
    </lineage>
</organism>
<reference evidence="2" key="1">
    <citation type="submission" date="2023-10" db="EMBL/GenBank/DDBJ databases">
        <authorList>
            <person name="Chen Y."/>
            <person name="Shah S."/>
            <person name="Dougan E. K."/>
            <person name="Thang M."/>
            <person name="Chan C."/>
        </authorList>
    </citation>
    <scope>NUCLEOTIDE SEQUENCE [LARGE SCALE GENOMIC DNA]</scope>
</reference>
<keyword evidence="3" id="KW-1185">Reference proteome</keyword>
<feature type="transmembrane region" description="Helical" evidence="1">
    <location>
        <begin position="20"/>
        <end position="53"/>
    </location>
</feature>
<evidence type="ECO:0000313" key="3">
    <source>
        <dbReference type="Proteomes" id="UP001189429"/>
    </source>
</evidence>
<name>A0ABN9Q757_9DINO</name>
<accession>A0ABN9Q757</accession>
<dbReference type="EMBL" id="CAUYUJ010002336">
    <property type="protein sequence ID" value="CAK0800321.1"/>
    <property type="molecule type" value="Genomic_DNA"/>
</dbReference>
<evidence type="ECO:0000313" key="2">
    <source>
        <dbReference type="EMBL" id="CAK0800321.1"/>
    </source>
</evidence>
<keyword evidence="1" id="KW-0812">Transmembrane</keyword>
<keyword evidence="1" id="KW-0472">Membrane</keyword>
<sequence length="131" mass="15323">MFLMVLVVSEVLRVLLDVPLFDHVVVIFLVLRIVFVALIFLVMWSTLFVPFLVRSYFVPLLLTKSVPFNSWQKNICWPACPWTWLSRWAPLRHRLVFRGPVAPSYLMKRTAPIPQIKLSARIFLMGLVGRR</sequence>
<dbReference type="Proteomes" id="UP001189429">
    <property type="component" value="Unassembled WGS sequence"/>
</dbReference>
<gene>
    <name evidence="2" type="ORF">PCOR1329_LOCUS8491</name>
</gene>
<comment type="caution">
    <text evidence="2">The sequence shown here is derived from an EMBL/GenBank/DDBJ whole genome shotgun (WGS) entry which is preliminary data.</text>
</comment>
<evidence type="ECO:0008006" key="4">
    <source>
        <dbReference type="Google" id="ProtNLM"/>
    </source>
</evidence>
<evidence type="ECO:0000256" key="1">
    <source>
        <dbReference type="SAM" id="Phobius"/>
    </source>
</evidence>
<protein>
    <recommendedName>
        <fullName evidence="4">Transmembrane protein 138</fullName>
    </recommendedName>
</protein>
<keyword evidence="1" id="KW-1133">Transmembrane helix</keyword>
<proteinExistence type="predicted"/>